<organism evidence="2 3">
    <name type="scientific">Priapulus caudatus</name>
    <name type="common">Priapulid worm</name>
    <dbReference type="NCBI Taxonomy" id="37621"/>
    <lineage>
        <taxon>Eukaryota</taxon>
        <taxon>Metazoa</taxon>
        <taxon>Ecdysozoa</taxon>
        <taxon>Scalidophora</taxon>
        <taxon>Priapulida</taxon>
        <taxon>Priapulimorpha</taxon>
        <taxon>Priapulimorphida</taxon>
        <taxon>Priapulidae</taxon>
        <taxon>Priapulus</taxon>
    </lineage>
</organism>
<dbReference type="RefSeq" id="XP_014674816.1">
    <property type="nucleotide sequence ID" value="XM_014819330.1"/>
</dbReference>
<evidence type="ECO:0000313" key="3">
    <source>
        <dbReference type="RefSeq" id="XP_014674816.1"/>
    </source>
</evidence>
<dbReference type="GeneID" id="106814940"/>
<protein>
    <submittedName>
        <fullName evidence="3">Inner centromere protein A-like</fullName>
    </submittedName>
</protein>
<dbReference type="Proteomes" id="UP000695022">
    <property type="component" value="Unplaced"/>
</dbReference>
<sequence length="258" mass="30879">MMREYLNSTTTVVNDEDGVELEENAILICSKPADKKKKSQWTEEMERELLKELVVRNPFQFRRGSQERGKVWEQVALALEPLNKGEKACSFSQRTVRDKYKALANKQRINDNKEKAASGISPEETEIEKEIRQLIEQLQEMELDGDNIPTQKRDEEEKKKMDGIEMQNVMLERFSETKMRQNGEGTPQRKRRNNGSETFSILEKKIKMDQEFRKDETMRRREEEERKNREEKERERRFILKVEFYTDSFVKVDYIDFF</sequence>
<evidence type="ECO:0000256" key="1">
    <source>
        <dbReference type="SAM" id="MobiDB-lite"/>
    </source>
</evidence>
<name>A0ABM1ERJ5_PRICU</name>
<feature type="compositionally biased region" description="Basic and acidic residues" evidence="1">
    <location>
        <begin position="202"/>
        <end position="234"/>
    </location>
</feature>
<accession>A0ABM1ERJ5</accession>
<feature type="region of interest" description="Disordered" evidence="1">
    <location>
        <begin position="178"/>
        <end position="234"/>
    </location>
</feature>
<proteinExistence type="predicted"/>
<reference evidence="3" key="1">
    <citation type="submission" date="2025-08" db="UniProtKB">
        <authorList>
            <consortium name="RefSeq"/>
        </authorList>
    </citation>
    <scope>IDENTIFICATION</scope>
</reference>
<gene>
    <name evidence="3" type="primary">LOC106814940</name>
</gene>
<keyword evidence="2" id="KW-1185">Reference proteome</keyword>
<evidence type="ECO:0000313" key="2">
    <source>
        <dbReference type="Proteomes" id="UP000695022"/>
    </source>
</evidence>